<dbReference type="EMBL" id="BSXS01014671">
    <property type="protein sequence ID" value="GMF05811.1"/>
    <property type="molecule type" value="Genomic_DNA"/>
</dbReference>
<keyword evidence="2" id="KW-1185">Reference proteome</keyword>
<reference evidence="1" key="1">
    <citation type="submission" date="2023-04" db="EMBL/GenBank/DDBJ databases">
        <title>Ambrosiozyma monospora NBRC 10751.</title>
        <authorList>
            <person name="Ichikawa N."/>
            <person name="Sato H."/>
            <person name="Tonouchi N."/>
        </authorList>
    </citation>
    <scope>NUCLEOTIDE SEQUENCE</scope>
    <source>
        <strain evidence="1">NBRC 10751</strain>
    </source>
</reference>
<proteinExistence type="predicted"/>
<evidence type="ECO:0000313" key="2">
    <source>
        <dbReference type="Proteomes" id="UP001165064"/>
    </source>
</evidence>
<organism evidence="1 2">
    <name type="scientific">Ambrosiozyma monospora</name>
    <name type="common">Yeast</name>
    <name type="synonym">Endomycopsis monosporus</name>
    <dbReference type="NCBI Taxonomy" id="43982"/>
    <lineage>
        <taxon>Eukaryota</taxon>
        <taxon>Fungi</taxon>
        <taxon>Dikarya</taxon>
        <taxon>Ascomycota</taxon>
        <taxon>Saccharomycotina</taxon>
        <taxon>Pichiomycetes</taxon>
        <taxon>Pichiales</taxon>
        <taxon>Pichiaceae</taxon>
        <taxon>Ambrosiozyma</taxon>
    </lineage>
</organism>
<comment type="caution">
    <text evidence="1">The sequence shown here is derived from an EMBL/GenBank/DDBJ whole genome shotgun (WGS) entry which is preliminary data.</text>
</comment>
<evidence type="ECO:0000313" key="1">
    <source>
        <dbReference type="EMBL" id="GMF05811.1"/>
    </source>
</evidence>
<gene>
    <name evidence="1" type="ORF">Amon02_001247300</name>
</gene>
<name>A0ACB5UAX1_AMBMO</name>
<sequence length="253" mass="28553">MLGNALELKERQGAIECIYHLCNVMGADILPYVVFLIVPVLGRMSDSNNDVRVLSTTTFAQIIKLVPLEAGIPDPVDMPKELLEGRDKERDFIQQMMDPTKIKPFELPVSIKATLRKYQQEGVNWLAFLNKYHLHGILCDDMGLGKTLQTICIVSSDHHIRAEEFAKTGSIESRKLPSLIICPPSLTGHWEQEFDQYAPFLKVLVYAGSPSIRSGLRSQLNKVDVVVTSYDVVRNDLQYVAAHDYNYCVLDED</sequence>
<protein>
    <submittedName>
        <fullName evidence="1">Unnamed protein product</fullName>
    </submittedName>
</protein>
<dbReference type="Proteomes" id="UP001165064">
    <property type="component" value="Unassembled WGS sequence"/>
</dbReference>
<accession>A0ACB5UAX1</accession>